<evidence type="ECO:0000313" key="2">
    <source>
        <dbReference type="EMBL" id="CRL31395.1"/>
    </source>
</evidence>
<dbReference type="AlphaFoldDB" id="A0A0G4PZ21"/>
<protein>
    <submittedName>
        <fullName evidence="2">Str. FM013</fullName>
    </submittedName>
</protein>
<accession>A0A0G4PZ21</accession>
<gene>
    <name evidence="2" type="ORF">PCAMFM013_S3Jg000006</name>
</gene>
<name>A0A0G4PZ21_PENC3</name>
<proteinExistence type="predicted"/>
<feature type="region of interest" description="Disordered" evidence="1">
    <location>
        <begin position="103"/>
        <end position="131"/>
    </location>
</feature>
<feature type="compositionally biased region" description="Polar residues" evidence="1">
    <location>
        <begin position="23"/>
        <end position="32"/>
    </location>
</feature>
<sequence>MDHKVLQVPKRSNIPDTEEHNGLTWQTGNESAKNFRRAVGQFSHRDRGHTSQVLQLSVDQSTSSVSTEVATSVASSRDYMMPKSAIKAECQDLPPLNVRKRVADSSTFPRKQRRHSSSASQVQGGSQGAYQEIYRKRPRTLTTISRKLAIDTIQYLQTLSDRILISDTIFPREWATMHLATQLLQSRYEDIVAREEIESDTASECTFSPKQPVKKCPKCAAADEEELLSVDEKGTFGCGEVSNDFLRALTSVGQEILERRDLNQLCQ</sequence>
<dbReference type="Proteomes" id="UP000053732">
    <property type="component" value="Unassembled WGS sequence"/>
</dbReference>
<organism evidence="2 3">
    <name type="scientific">Penicillium camemberti (strain FM 013)</name>
    <dbReference type="NCBI Taxonomy" id="1429867"/>
    <lineage>
        <taxon>Eukaryota</taxon>
        <taxon>Fungi</taxon>
        <taxon>Dikarya</taxon>
        <taxon>Ascomycota</taxon>
        <taxon>Pezizomycotina</taxon>
        <taxon>Eurotiomycetes</taxon>
        <taxon>Eurotiomycetidae</taxon>
        <taxon>Eurotiales</taxon>
        <taxon>Aspergillaceae</taxon>
        <taxon>Penicillium</taxon>
    </lineage>
</organism>
<feature type="region of interest" description="Disordered" evidence="1">
    <location>
        <begin position="1"/>
        <end position="32"/>
    </location>
</feature>
<dbReference type="EMBL" id="HG793312">
    <property type="protein sequence ID" value="CRL31395.1"/>
    <property type="molecule type" value="Genomic_DNA"/>
</dbReference>
<keyword evidence="3" id="KW-1185">Reference proteome</keyword>
<reference evidence="2 3" key="1">
    <citation type="journal article" date="2014" name="Nat. Commun.">
        <title>Multiple recent horizontal transfers of a large genomic region in cheese making fungi.</title>
        <authorList>
            <person name="Cheeseman K."/>
            <person name="Ropars J."/>
            <person name="Renault P."/>
            <person name="Dupont J."/>
            <person name="Gouzy J."/>
            <person name="Branca A."/>
            <person name="Abraham A.L."/>
            <person name="Ceppi M."/>
            <person name="Conseiller E."/>
            <person name="Debuchy R."/>
            <person name="Malagnac F."/>
            <person name="Goarin A."/>
            <person name="Silar P."/>
            <person name="Lacoste S."/>
            <person name="Sallet E."/>
            <person name="Bensimon A."/>
            <person name="Giraud T."/>
            <person name="Brygoo Y."/>
        </authorList>
    </citation>
    <scope>NUCLEOTIDE SEQUENCE [LARGE SCALE GENOMIC DNA]</scope>
    <source>
        <strain evidence="3">FM 013</strain>
    </source>
</reference>
<evidence type="ECO:0000313" key="3">
    <source>
        <dbReference type="Proteomes" id="UP000053732"/>
    </source>
</evidence>
<evidence type="ECO:0000256" key="1">
    <source>
        <dbReference type="SAM" id="MobiDB-lite"/>
    </source>
</evidence>